<dbReference type="Gene3D" id="3.90.550.10">
    <property type="entry name" value="Spore Coat Polysaccharide Biosynthesis Protein SpsA, Chain A"/>
    <property type="match status" value="1"/>
</dbReference>
<dbReference type="EMBL" id="RCCE01000005">
    <property type="protein sequence ID" value="RLJ41432.1"/>
    <property type="molecule type" value="Genomic_DNA"/>
</dbReference>
<dbReference type="Proteomes" id="UP000269157">
    <property type="component" value="Unassembled WGS sequence"/>
</dbReference>
<dbReference type="SUPFAM" id="SSF53448">
    <property type="entry name" value="Nucleotide-diphospho-sugar transferases"/>
    <property type="match status" value="1"/>
</dbReference>
<dbReference type="Pfam" id="PF00535">
    <property type="entry name" value="Glycos_transf_2"/>
    <property type="match status" value="1"/>
</dbReference>
<gene>
    <name evidence="5" type="ORF">BCF46_3225</name>
</gene>
<dbReference type="GO" id="GO:0016757">
    <property type="term" value="F:glycosyltransferase activity"/>
    <property type="evidence" value="ECO:0007669"/>
    <property type="project" value="UniProtKB-KW"/>
</dbReference>
<evidence type="ECO:0000259" key="4">
    <source>
        <dbReference type="Pfam" id="PF00535"/>
    </source>
</evidence>
<sequence length="319" mass="34564">MTAVMGCIIVTYNSAGYILDCLQSLAEANGVALKLVLVDNASCDATVRVIEEWTSRNNLELSLIQTSKNVGFAAGVNLGLTQLLKDPTLDRFWILNPDCTVPPRTPAALASKPLPFALLGGRIVYQKPMSQIQIDGGRVNSWTGATQNINIGKNPATTPLPDTAALDFISGASMVASREFVQQAGLMPEQYFLYYEEVDWAQKRGELPLTICEDATVYHSAGASIGSPTLSRGPSPVSAYFKHRARMMFMAKHHPLRLPVAYLFGWGKVLQHALRSQIAPIPAILRALHGLPASRKISAAVGSGGHAATKLLIRWTRRS</sequence>
<dbReference type="InterPro" id="IPR001173">
    <property type="entry name" value="Glyco_trans_2-like"/>
</dbReference>
<evidence type="ECO:0000256" key="3">
    <source>
        <dbReference type="ARBA" id="ARBA00022679"/>
    </source>
</evidence>
<dbReference type="RefSeq" id="WP_170157957.1">
    <property type="nucleotide sequence ID" value="NZ_RCCE01000005.1"/>
</dbReference>
<dbReference type="PANTHER" id="PTHR43179">
    <property type="entry name" value="RHAMNOSYLTRANSFERASE WBBL"/>
    <property type="match status" value="1"/>
</dbReference>
<accession>A0A497VDQ8</accession>
<dbReference type="AlphaFoldDB" id="A0A497VDQ8"/>
<comment type="similarity">
    <text evidence="1">Belongs to the glycosyltransferase 2 family.</text>
</comment>
<name>A0A497VDQ8_9RHOB</name>
<comment type="caution">
    <text evidence="5">The sequence shown here is derived from an EMBL/GenBank/DDBJ whole genome shotgun (WGS) entry which is preliminary data.</text>
</comment>
<evidence type="ECO:0000313" key="6">
    <source>
        <dbReference type="Proteomes" id="UP000269157"/>
    </source>
</evidence>
<dbReference type="InterPro" id="IPR029044">
    <property type="entry name" value="Nucleotide-diphossugar_trans"/>
</dbReference>
<proteinExistence type="inferred from homology"/>
<protein>
    <recommendedName>
        <fullName evidence="4">Glycosyltransferase 2-like domain-containing protein</fullName>
    </recommendedName>
</protein>
<evidence type="ECO:0000256" key="1">
    <source>
        <dbReference type="ARBA" id="ARBA00006739"/>
    </source>
</evidence>
<organism evidence="5 6">
    <name type="scientific">Litoreibacter meonggei</name>
    <dbReference type="NCBI Taxonomy" id="1049199"/>
    <lineage>
        <taxon>Bacteria</taxon>
        <taxon>Pseudomonadati</taxon>
        <taxon>Pseudomonadota</taxon>
        <taxon>Alphaproteobacteria</taxon>
        <taxon>Rhodobacterales</taxon>
        <taxon>Roseobacteraceae</taxon>
        <taxon>Litoreibacter</taxon>
    </lineage>
</organism>
<keyword evidence="3" id="KW-0808">Transferase</keyword>
<evidence type="ECO:0000256" key="2">
    <source>
        <dbReference type="ARBA" id="ARBA00022676"/>
    </source>
</evidence>
<dbReference type="PANTHER" id="PTHR43179:SF12">
    <property type="entry name" value="GALACTOFURANOSYLTRANSFERASE GLFT2"/>
    <property type="match status" value="1"/>
</dbReference>
<feature type="domain" description="Glycosyltransferase 2-like" evidence="4">
    <location>
        <begin position="8"/>
        <end position="105"/>
    </location>
</feature>
<keyword evidence="6" id="KW-1185">Reference proteome</keyword>
<keyword evidence="2" id="KW-0328">Glycosyltransferase</keyword>
<reference evidence="5 6" key="1">
    <citation type="submission" date="2018-10" db="EMBL/GenBank/DDBJ databases">
        <title>Genomic Encyclopedia of Archaeal and Bacterial Type Strains, Phase II (KMG-II): from individual species to whole genera.</title>
        <authorList>
            <person name="Goeker M."/>
        </authorList>
    </citation>
    <scope>NUCLEOTIDE SEQUENCE [LARGE SCALE GENOMIC DNA]</scope>
    <source>
        <strain evidence="5 6">DSM 29466</strain>
    </source>
</reference>
<evidence type="ECO:0000313" key="5">
    <source>
        <dbReference type="EMBL" id="RLJ41432.1"/>
    </source>
</evidence>